<dbReference type="PROSITE" id="PS50178">
    <property type="entry name" value="ZF_FYVE"/>
    <property type="match status" value="1"/>
</dbReference>
<dbReference type="EMBL" id="CP001323">
    <property type="protein sequence ID" value="ACO61439.1"/>
    <property type="molecule type" value="Genomic_DNA"/>
</dbReference>
<feature type="region of interest" description="Disordered" evidence="5">
    <location>
        <begin position="683"/>
        <end position="706"/>
    </location>
</feature>
<dbReference type="Gene3D" id="3.30.40.10">
    <property type="entry name" value="Zinc/RING finger domain, C3HC4 (zinc finger)"/>
    <property type="match status" value="1"/>
</dbReference>
<dbReference type="RefSeq" id="XP_002500181.1">
    <property type="nucleotide sequence ID" value="XM_002500135.1"/>
</dbReference>
<evidence type="ECO:0000256" key="2">
    <source>
        <dbReference type="ARBA" id="ARBA00022771"/>
    </source>
</evidence>
<dbReference type="InParanoid" id="C1DYJ6"/>
<gene>
    <name evidence="7" type="ORF">MICPUN_55918</name>
</gene>
<dbReference type="PANTHER" id="PTHR39490">
    <property type="entry name" value="ARRESTIN DOMAIN-CONTAINING PROTEIN D"/>
    <property type="match status" value="1"/>
</dbReference>
<proteinExistence type="predicted"/>
<keyword evidence="8" id="KW-1185">Reference proteome</keyword>
<dbReference type="InterPro" id="IPR013083">
    <property type="entry name" value="Znf_RING/FYVE/PHD"/>
</dbReference>
<dbReference type="PROSITE" id="PS00518">
    <property type="entry name" value="ZF_RING_1"/>
    <property type="match status" value="1"/>
</dbReference>
<dbReference type="Pfam" id="PF01363">
    <property type="entry name" value="FYVE"/>
    <property type="match status" value="1"/>
</dbReference>
<sequence>MAAADPFARFVPSTTPAPAPEPDAPTVTLREVMSPPASVPEVQTTVSEIREAPPCTLTVTLDKSSYNAGETVTGTVKIENDVAMVAKRVEVTIQGRERVTLQRTRVIPEQELAPFHHLQGRSHKEHHARLRIHPKPDVRNLVAEREWRARNGHVSQGKSVTIVEDETQIETVFAERRVVLQLPGVSGGDLPAGTRHEPFSAVIPRAAPSAFYVAGGNWSHGKGYLAEIVYTASAAMVGPEQPRSPGGGGGTRPTIGTGPAAPAVELGDGEALLASAKRHFLVTQQLNPSLNPAMTAMSASTTGGFQGGFQTSGLTPSGASGSGPGSDVVQYANPLAVDAAPRFAGPTVSGSRQFMTGGNLRATVTLDRSVYVPGGDSAAAKLEVNCSAAQACTMVGFHAVCAVNLVANSQKWAQTFELQKESVDTRHPGFPPGYYGERFLPLQFPPGWPATTHGALVRCNYGLRCVLYLPKTFDMTLDAPVVVAPSASMYSCARPAGAPFTGPGTALPPAPDLPPPRIFRPLWVDDALAHACRGCHSRFGVFNRRHHCRQCGHVFCVRCANEKRPLPRLGYRLPQRVCAGCLPEALRTGGAFTPVEEQVDATYWRQKMAHPGLGPTPPVPTAYARGAGHATGATGGDAEFQREAIFSSNLDGGGDGTDPGVDVAGSGGSAAAGWGANHGGGGGAMGAGNAGGGAVTPPATLTAELR</sequence>
<evidence type="ECO:0000256" key="1">
    <source>
        <dbReference type="ARBA" id="ARBA00022723"/>
    </source>
</evidence>
<evidence type="ECO:0000313" key="7">
    <source>
        <dbReference type="EMBL" id="ACO61439.1"/>
    </source>
</evidence>
<keyword evidence="1" id="KW-0479">Metal-binding</keyword>
<keyword evidence="2 4" id="KW-0863">Zinc-finger</keyword>
<dbReference type="InterPro" id="IPR017907">
    <property type="entry name" value="Znf_RING_CS"/>
</dbReference>
<reference evidence="7 8" key="1">
    <citation type="journal article" date="2009" name="Science">
        <title>Green evolution and dynamic adaptations revealed by genomes of the marine picoeukaryotes Micromonas.</title>
        <authorList>
            <person name="Worden A.Z."/>
            <person name="Lee J.H."/>
            <person name="Mock T."/>
            <person name="Rouze P."/>
            <person name="Simmons M.P."/>
            <person name="Aerts A.L."/>
            <person name="Allen A.E."/>
            <person name="Cuvelier M.L."/>
            <person name="Derelle E."/>
            <person name="Everett M.V."/>
            <person name="Foulon E."/>
            <person name="Grimwood J."/>
            <person name="Gundlach H."/>
            <person name="Henrissat B."/>
            <person name="Napoli C."/>
            <person name="McDonald S.M."/>
            <person name="Parker M.S."/>
            <person name="Rombauts S."/>
            <person name="Salamov A."/>
            <person name="Von Dassow P."/>
            <person name="Badger J.H."/>
            <person name="Coutinho P.M."/>
            <person name="Demir E."/>
            <person name="Dubchak I."/>
            <person name="Gentemann C."/>
            <person name="Eikrem W."/>
            <person name="Gready J.E."/>
            <person name="John U."/>
            <person name="Lanier W."/>
            <person name="Lindquist E.A."/>
            <person name="Lucas S."/>
            <person name="Mayer K.F."/>
            <person name="Moreau H."/>
            <person name="Not F."/>
            <person name="Otillar R."/>
            <person name="Panaud O."/>
            <person name="Pangilinan J."/>
            <person name="Paulsen I."/>
            <person name="Piegu B."/>
            <person name="Poliakov A."/>
            <person name="Robbens S."/>
            <person name="Schmutz J."/>
            <person name="Toulza E."/>
            <person name="Wyss T."/>
            <person name="Zelensky A."/>
            <person name="Zhou K."/>
            <person name="Armbrust E.V."/>
            <person name="Bhattacharya D."/>
            <person name="Goodenough U.W."/>
            <person name="Van de Peer Y."/>
            <person name="Grigoriev I.V."/>
        </authorList>
    </citation>
    <scope>NUCLEOTIDE SEQUENCE [LARGE SCALE GENOMIC DNA]</scope>
    <source>
        <strain evidence="8">RCC299 / NOUM17</strain>
    </source>
</reference>
<feature type="domain" description="FYVE-type" evidence="6">
    <location>
        <begin position="526"/>
        <end position="586"/>
    </location>
</feature>
<dbReference type="Proteomes" id="UP000002009">
    <property type="component" value="Chromosome 2"/>
</dbReference>
<dbReference type="InterPro" id="IPR011011">
    <property type="entry name" value="Znf_FYVE_PHD"/>
</dbReference>
<dbReference type="GO" id="GO:0008270">
    <property type="term" value="F:zinc ion binding"/>
    <property type="evidence" value="ECO:0007669"/>
    <property type="project" value="UniProtKB-KW"/>
</dbReference>
<dbReference type="SMART" id="SM00064">
    <property type="entry name" value="FYVE"/>
    <property type="match status" value="1"/>
</dbReference>
<feature type="region of interest" description="Disordered" evidence="5">
    <location>
        <begin position="307"/>
        <end position="326"/>
    </location>
</feature>
<dbReference type="OMA" id="YVAGGNW"/>
<evidence type="ECO:0000259" key="6">
    <source>
        <dbReference type="PROSITE" id="PS50178"/>
    </source>
</evidence>
<feature type="compositionally biased region" description="Low complexity" evidence="5">
    <location>
        <begin position="307"/>
        <end position="319"/>
    </location>
</feature>
<feature type="compositionally biased region" description="Gly residues" evidence="5">
    <location>
        <begin position="683"/>
        <end position="694"/>
    </location>
</feature>
<dbReference type="SUPFAM" id="SSF57903">
    <property type="entry name" value="FYVE/PHD zinc finger"/>
    <property type="match status" value="1"/>
</dbReference>
<evidence type="ECO:0000256" key="3">
    <source>
        <dbReference type="ARBA" id="ARBA00022833"/>
    </source>
</evidence>
<dbReference type="SUPFAM" id="SSF81296">
    <property type="entry name" value="E set domains"/>
    <property type="match status" value="2"/>
</dbReference>
<feature type="region of interest" description="Disordered" evidence="5">
    <location>
        <begin position="1"/>
        <end position="24"/>
    </location>
</feature>
<dbReference type="AlphaFoldDB" id="C1DYJ6"/>
<accession>C1DYJ6</accession>
<dbReference type="OrthoDB" id="443981at2759"/>
<keyword evidence="3" id="KW-0862">Zinc</keyword>
<dbReference type="GeneID" id="8241372"/>
<evidence type="ECO:0000256" key="4">
    <source>
        <dbReference type="PROSITE-ProRule" id="PRU00091"/>
    </source>
</evidence>
<dbReference type="KEGG" id="mis:MICPUN_55918"/>
<dbReference type="Gene3D" id="2.60.40.640">
    <property type="match status" value="2"/>
</dbReference>
<evidence type="ECO:0000313" key="8">
    <source>
        <dbReference type="Proteomes" id="UP000002009"/>
    </source>
</evidence>
<feature type="region of interest" description="Disordered" evidence="5">
    <location>
        <begin position="239"/>
        <end position="260"/>
    </location>
</feature>
<dbReference type="InterPro" id="IPR014756">
    <property type="entry name" value="Ig_E-set"/>
</dbReference>
<dbReference type="eggNOG" id="KOG1819">
    <property type="taxonomic scope" value="Eukaryota"/>
</dbReference>
<dbReference type="PANTHER" id="PTHR39490:SF9">
    <property type="entry name" value="FYVE-TYPE DOMAIN-CONTAINING PROTEIN"/>
    <property type="match status" value="1"/>
</dbReference>
<dbReference type="InterPro" id="IPR014752">
    <property type="entry name" value="Arrestin-like_C"/>
</dbReference>
<name>C1DYJ6_MICCC</name>
<dbReference type="InterPro" id="IPR052113">
    <property type="entry name" value="FYVE-type_Zinc_Finger"/>
</dbReference>
<dbReference type="InterPro" id="IPR000306">
    <property type="entry name" value="Znf_FYVE"/>
</dbReference>
<organism evidence="7 8">
    <name type="scientific">Micromonas commoda (strain RCC299 / NOUM17 / CCMP2709)</name>
    <name type="common">Picoplanktonic green alga</name>
    <dbReference type="NCBI Taxonomy" id="296587"/>
    <lineage>
        <taxon>Eukaryota</taxon>
        <taxon>Viridiplantae</taxon>
        <taxon>Chlorophyta</taxon>
        <taxon>Mamiellophyceae</taxon>
        <taxon>Mamiellales</taxon>
        <taxon>Mamiellaceae</taxon>
        <taxon>Micromonas</taxon>
    </lineage>
</organism>
<dbReference type="InterPro" id="IPR017455">
    <property type="entry name" value="Znf_FYVE-rel"/>
</dbReference>
<protein>
    <submittedName>
        <fullName evidence="7">FYVE zinc finger protein</fullName>
    </submittedName>
</protein>
<evidence type="ECO:0000256" key="5">
    <source>
        <dbReference type="SAM" id="MobiDB-lite"/>
    </source>
</evidence>